<name>A0ABU7P349_9ACTN</name>
<feature type="compositionally biased region" description="Low complexity" evidence="1">
    <location>
        <begin position="1"/>
        <end position="13"/>
    </location>
</feature>
<accession>A0ABU7P349</accession>
<gene>
    <name evidence="2" type="ORF">V2J85_40620</name>
</gene>
<feature type="non-terminal residue" evidence="2">
    <location>
        <position position="90"/>
    </location>
</feature>
<protein>
    <submittedName>
        <fullName evidence="2">Uncharacterized protein</fullName>
    </submittedName>
</protein>
<evidence type="ECO:0000313" key="3">
    <source>
        <dbReference type="Proteomes" id="UP001307760"/>
    </source>
</evidence>
<proteinExistence type="predicted"/>
<dbReference type="Proteomes" id="UP001307760">
    <property type="component" value="Unassembled WGS sequence"/>
</dbReference>
<dbReference type="EMBL" id="JAZBJP010000145">
    <property type="protein sequence ID" value="MEE4425568.1"/>
    <property type="molecule type" value="Genomic_DNA"/>
</dbReference>
<feature type="region of interest" description="Disordered" evidence="1">
    <location>
        <begin position="1"/>
        <end position="26"/>
    </location>
</feature>
<evidence type="ECO:0000313" key="2">
    <source>
        <dbReference type="EMBL" id="MEE4425568.1"/>
    </source>
</evidence>
<keyword evidence="3" id="KW-1185">Reference proteome</keyword>
<reference evidence="2 3" key="1">
    <citation type="submission" date="2023-12" db="EMBL/GenBank/DDBJ databases">
        <title>30 novel species of actinomycetes from the DSMZ collection.</title>
        <authorList>
            <person name="Nouioui I."/>
        </authorList>
    </citation>
    <scope>NUCLEOTIDE SEQUENCE [LARGE SCALE GENOMIC DNA]</scope>
    <source>
        <strain evidence="2 3">DSM 41528</strain>
    </source>
</reference>
<evidence type="ECO:0000256" key="1">
    <source>
        <dbReference type="SAM" id="MobiDB-lite"/>
    </source>
</evidence>
<comment type="caution">
    <text evidence="2">The sequence shown here is derived from an EMBL/GenBank/DDBJ whole genome shotgun (WGS) entry which is preliminary data.</text>
</comment>
<organism evidence="2 3">
    <name type="scientific">Streptomyces bugieae</name>
    <dbReference type="NCBI Taxonomy" id="3098223"/>
    <lineage>
        <taxon>Bacteria</taxon>
        <taxon>Bacillati</taxon>
        <taxon>Actinomycetota</taxon>
        <taxon>Actinomycetes</taxon>
        <taxon>Kitasatosporales</taxon>
        <taxon>Streptomycetaceae</taxon>
        <taxon>Streptomyces</taxon>
    </lineage>
</organism>
<sequence>MNSARSARSANPAADEDAVPPNPPRTTLTVSYAGGEARRGPLTMGQANMIRCILRDDPTHINIHDVWPVPEGTAPEAVVDALRTLTLRYE</sequence>